<evidence type="ECO:0000256" key="1">
    <source>
        <dbReference type="ARBA" id="ARBA00004123"/>
    </source>
</evidence>
<gene>
    <name evidence="9" type="primary">LOC111015393</name>
</gene>
<proteinExistence type="predicted"/>
<dbReference type="GeneID" id="111015393"/>
<evidence type="ECO:0000256" key="2">
    <source>
        <dbReference type="ARBA" id="ARBA00023015"/>
    </source>
</evidence>
<evidence type="ECO:0000256" key="4">
    <source>
        <dbReference type="ARBA" id="ARBA00023163"/>
    </source>
</evidence>
<dbReference type="PANTHER" id="PTHR16223:SF53">
    <property type="entry name" value="TRANSCRIPTION FACTOR BHLH68-LIKE"/>
    <property type="match status" value="1"/>
</dbReference>
<keyword evidence="8" id="KW-1185">Reference proteome</keyword>
<dbReference type="InterPro" id="IPR045843">
    <property type="entry name" value="IND-like"/>
</dbReference>
<evidence type="ECO:0000259" key="7">
    <source>
        <dbReference type="PROSITE" id="PS50888"/>
    </source>
</evidence>
<evidence type="ECO:0000256" key="3">
    <source>
        <dbReference type="ARBA" id="ARBA00023125"/>
    </source>
</evidence>
<feature type="compositionally biased region" description="Polar residues" evidence="6">
    <location>
        <begin position="120"/>
        <end position="148"/>
    </location>
</feature>
<dbReference type="PANTHER" id="PTHR16223">
    <property type="entry name" value="TRANSCRIPTION FACTOR BHLH83-RELATED"/>
    <property type="match status" value="1"/>
</dbReference>
<dbReference type="InterPro" id="IPR011598">
    <property type="entry name" value="bHLH_dom"/>
</dbReference>
<organism evidence="8 9">
    <name type="scientific">Momordica charantia</name>
    <name type="common">Bitter gourd</name>
    <name type="synonym">Balsam pear</name>
    <dbReference type="NCBI Taxonomy" id="3673"/>
    <lineage>
        <taxon>Eukaryota</taxon>
        <taxon>Viridiplantae</taxon>
        <taxon>Streptophyta</taxon>
        <taxon>Embryophyta</taxon>
        <taxon>Tracheophyta</taxon>
        <taxon>Spermatophyta</taxon>
        <taxon>Magnoliopsida</taxon>
        <taxon>eudicotyledons</taxon>
        <taxon>Gunneridae</taxon>
        <taxon>Pentapetalae</taxon>
        <taxon>rosids</taxon>
        <taxon>fabids</taxon>
        <taxon>Cucurbitales</taxon>
        <taxon>Cucurbitaceae</taxon>
        <taxon>Momordiceae</taxon>
        <taxon>Momordica</taxon>
    </lineage>
</organism>
<dbReference type="GO" id="GO:0000981">
    <property type="term" value="F:DNA-binding transcription factor activity, RNA polymerase II-specific"/>
    <property type="evidence" value="ECO:0007669"/>
    <property type="project" value="TreeGrafter"/>
</dbReference>
<protein>
    <submittedName>
        <fullName evidence="9">Transcription factor bHLH68-like</fullName>
    </submittedName>
</protein>
<evidence type="ECO:0000313" key="8">
    <source>
        <dbReference type="Proteomes" id="UP000504603"/>
    </source>
</evidence>
<reference evidence="9" key="1">
    <citation type="submission" date="2025-08" db="UniProtKB">
        <authorList>
            <consortium name="RefSeq"/>
        </authorList>
    </citation>
    <scope>IDENTIFICATION</scope>
</reference>
<dbReference type="InterPro" id="IPR036638">
    <property type="entry name" value="HLH_DNA-bd_sf"/>
</dbReference>
<dbReference type="KEGG" id="mcha:111015393"/>
<accession>A0A6J1CYC1</accession>
<keyword evidence="3" id="KW-0238">DNA-binding</keyword>
<dbReference type="PROSITE" id="PS50888">
    <property type="entry name" value="BHLH"/>
    <property type="match status" value="1"/>
</dbReference>
<dbReference type="Proteomes" id="UP000504603">
    <property type="component" value="Unplaced"/>
</dbReference>
<evidence type="ECO:0000256" key="5">
    <source>
        <dbReference type="ARBA" id="ARBA00023242"/>
    </source>
</evidence>
<keyword evidence="4" id="KW-0804">Transcription</keyword>
<comment type="subcellular location">
    <subcellularLocation>
        <location evidence="1">Nucleus</location>
    </subcellularLocation>
</comment>
<feature type="region of interest" description="Disordered" evidence="6">
    <location>
        <begin position="120"/>
        <end position="171"/>
    </location>
</feature>
<dbReference type="OrthoDB" id="1839773at2759"/>
<evidence type="ECO:0000313" key="9">
    <source>
        <dbReference type="RefSeq" id="XP_022146101.1"/>
    </source>
</evidence>
<dbReference type="InterPro" id="IPR045239">
    <property type="entry name" value="bHLH95_bHLH"/>
</dbReference>
<dbReference type="SUPFAM" id="SSF47459">
    <property type="entry name" value="HLH, helix-loop-helix DNA-binding domain"/>
    <property type="match status" value="1"/>
</dbReference>
<dbReference type="AlphaFoldDB" id="A0A6J1CYC1"/>
<dbReference type="GO" id="GO:0046983">
    <property type="term" value="F:protein dimerization activity"/>
    <property type="evidence" value="ECO:0007669"/>
    <property type="project" value="InterPro"/>
</dbReference>
<dbReference type="GO" id="GO:0000978">
    <property type="term" value="F:RNA polymerase II cis-regulatory region sequence-specific DNA binding"/>
    <property type="evidence" value="ECO:0007669"/>
    <property type="project" value="TreeGrafter"/>
</dbReference>
<dbReference type="GO" id="GO:0005634">
    <property type="term" value="C:nucleus"/>
    <property type="evidence" value="ECO:0007669"/>
    <property type="project" value="UniProtKB-SubCell"/>
</dbReference>
<dbReference type="Gene3D" id="4.10.280.10">
    <property type="entry name" value="Helix-loop-helix DNA-binding domain"/>
    <property type="match status" value="1"/>
</dbReference>
<dbReference type="CDD" id="cd11393">
    <property type="entry name" value="bHLH_AtbHLH_like"/>
    <property type="match status" value="1"/>
</dbReference>
<feature type="domain" description="BHLH" evidence="7">
    <location>
        <begin position="160"/>
        <end position="209"/>
    </location>
</feature>
<evidence type="ECO:0000256" key="6">
    <source>
        <dbReference type="SAM" id="MobiDB-lite"/>
    </source>
</evidence>
<keyword evidence="2" id="KW-0805">Transcription regulation</keyword>
<dbReference type="RefSeq" id="XP_022146101.1">
    <property type="nucleotide sequence ID" value="XM_022290409.1"/>
</dbReference>
<keyword evidence="5" id="KW-0539">Nucleus</keyword>
<sequence length="302" mass="33522">MMAGNPNWWAIFPPSSSSSSSSLFPPQFPSNFSDHLHPHSWSQLLLGDEDRVINNQTQMGHYQPKNLENWEDQILNNNHNQSPNFVDIVKQEVSNNRDQSLILQPDSTLTSSSSHSNKFLNFTYNNSNPDHNINQSASQHSPESNRSAASGGACKKARVHPPSSSQPPLKVRKEKLVDRITALHQIVSPFGKTDTASVLSEAIGYIRFLQGQIEALSYPYLRSSAPKDLRNSQQPALLNDSCPRRKATLNQGEEMMNQEKPLKPLKDLRSRGLCLVPVSCTQLVGGDNNGAAYWAPAYSTGF</sequence>
<name>A0A6J1CYC1_MOMCH</name>